<dbReference type="Proteomes" id="UP000287033">
    <property type="component" value="Unassembled WGS sequence"/>
</dbReference>
<accession>A0A401T8B8</accession>
<evidence type="ECO:0000313" key="2">
    <source>
        <dbReference type="Proteomes" id="UP000287033"/>
    </source>
</evidence>
<gene>
    <name evidence="1" type="ORF">chiPu_0023083</name>
</gene>
<organism evidence="1 2">
    <name type="scientific">Chiloscyllium punctatum</name>
    <name type="common">Brownbanded bambooshark</name>
    <name type="synonym">Hemiscyllium punctatum</name>
    <dbReference type="NCBI Taxonomy" id="137246"/>
    <lineage>
        <taxon>Eukaryota</taxon>
        <taxon>Metazoa</taxon>
        <taxon>Chordata</taxon>
        <taxon>Craniata</taxon>
        <taxon>Vertebrata</taxon>
        <taxon>Chondrichthyes</taxon>
        <taxon>Elasmobranchii</taxon>
        <taxon>Galeomorphii</taxon>
        <taxon>Galeoidea</taxon>
        <taxon>Orectolobiformes</taxon>
        <taxon>Hemiscylliidae</taxon>
        <taxon>Chiloscyllium</taxon>
    </lineage>
</organism>
<name>A0A401T8B8_CHIPU</name>
<dbReference type="AlphaFoldDB" id="A0A401T8B8"/>
<reference evidence="1 2" key="1">
    <citation type="journal article" date="2018" name="Nat. Ecol. Evol.">
        <title>Shark genomes provide insights into elasmobranch evolution and the origin of vertebrates.</title>
        <authorList>
            <person name="Hara Y"/>
            <person name="Yamaguchi K"/>
            <person name="Onimaru K"/>
            <person name="Kadota M"/>
            <person name="Koyanagi M"/>
            <person name="Keeley SD"/>
            <person name="Tatsumi K"/>
            <person name="Tanaka K"/>
            <person name="Motone F"/>
            <person name="Kageyama Y"/>
            <person name="Nozu R"/>
            <person name="Adachi N"/>
            <person name="Nishimura O"/>
            <person name="Nakagawa R"/>
            <person name="Tanegashima C"/>
            <person name="Kiyatake I"/>
            <person name="Matsumoto R"/>
            <person name="Murakumo K"/>
            <person name="Nishida K"/>
            <person name="Terakita A"/>
            <person name="Kuratani S"/>
            <person name="Sato K"/>
            <person name="Hyodo S Kuraku.S."/>
        </authorList>
    </citation>
    <scope>NUCLEOTIDE SEQUENCE [LARGE SCALE GENOMIC DNA]</scope>
</reference>
<dbReference type="STRING" id="137246.A0A401T8B8"/>
<keyword evidence="2" id="KW-1185">Reference proteome</keyword>
<protein>
    <recommendedName>
        <fullName evidence="3">Dynein heavy chain coiled coil stalk domain-containing protein</fullName>
    </recommendedName>
</protein>
<dbReference type="EMBL" id="BEZZ01015243">
    <property type="protein sequence ID" value="GCC38865.1"/>
    <property type="molecule type" value="Genomic_DNA"/>
</dbReference>
<comment type="caution">
    <text evidence="1">The sequence shown here is derived from an EMBL/GenBank/DDBJ whole genome shotgun (WGS) entry which is preliminary data.</text>
</comment>
<sequence length="76" mass="8050">YLAFVHDAILQVLGEVTISAQAAEIVKNEVLIVKNKAQKIVEEIEADKNIAEGKLIAAKPALEAAEAALNVSILAN</sequence>
<dbReference type="Gene3D" id="1.20.920.20">
    <property type="match status" value="1"/>
</dbReference>
<proteinExistence type="predicted"/>
<evidence type="ECO:0008006" key="3">
    <source>
        <dbReference type="Google" id="ProtNLM"/>
    </source>
</evidence>
<dbReference type="OrthoDB" id="424310at2759"/>
<feature type="non-terminal residue" evidence="1">
    <location>
        <position position="1"/>
    </location>
</feature>
<evidence type="ECO:0000313" key="1">
    <source>
        <dbReference type="EMBL" id="GCC38865.1"/>
    </source>
</evidence>